<gene>
    <name evidence="3" type="ORF">D3A95_08475</name>
</gene>
<evidence type="ECO:0000256" key="1">
    <source>
        <dbReference type="ARBA" id="ARBA00023172"/>
    </source>
</evidence>
<organism evidence="3 4">
    <name type="scientific">Thermosynechococcus sichuanensis E542</name>
    <dbReference type="NCBI Taxonomy" id="2016101"/>
    <lineage>
        <taxon>Bacteria</taxon>
        <taxon>Bacillati</taxon>
        <taxon>Cyanobacteriota</taxon>
        <taxon>Cyanophyceae</taxon>
        <taxon>Acaryochloridales</taxon>
        <taxon>Thermosynechococcaceae</taxon>
        <taxon>Thermosynechococcus</taxon>
        <taxon>Thermosynechococcus sichuanensis</taxon>
    </lineage>
</organism>
<dbReference type="Proteomes" id="UP000261812">
    <property type="component" value="Chromosome"/>
</dbReference>
<dbReference type="RefSeq" id="WP_181494609.1">
    <property type="nucleotide sequence ID" value="NZ_CP032152.1"/>
</dbReference>
<evidence type="ECO:0000259" key="2">
    <source>
        <dbReference type="PROSITE" id="PS51898"/>
    </source>
</evidence>
<dbReference type="PROSITE" id="PS51898">
    <property type="entry name" value="TYR_RECOMBINASE"/>
    <property type="match status" value="1"/>
</dbReference>
<dbReference type="EMBL" id="CP032152">
    <property type="protein sequence ID" value="AXY68121.1"/>
    <property type="molecule type" value="Genomic_DNA"/>
</dbReference>
<dbReference type="GO" id="GO:0006310">
    <property type="term" value="P:DNA recombination"/>
    <property type="evidence" value="ECO:0007669"/>
    <property type="project" value="UniProtKB-KW"/>
</dbReference>
<dbReference type="InterPro" id="IPR002104">
    <property type="entry name" value="Integrase_catalytic"/>
</dbReference>
<dbReference type="InterPro" id="IPR011010">
    <property type="entry name" value="DNA_brk_join_enz"/>
</dbReference>
<protein>
    <submittedName>
        <fullName evidence="3">Site-specific integrase</fullName>
    </submittedName>
</protein>
<sequence length="367" mass="42099">MSAARINQANGRLKAARVGLKIEQIGDRLYLRGTLPPKPNSGKTKPYQQRIALGVLANPAGISFAEKEARRIGVLLATKQFNWAEFERGKPETIADWIGRFQEDYFATRERNDKTETTWEGDYLKVLRKLPPEAPLSSELLREAILATPPDSRTRKRTCMVLGALAKFANLDLDVSRYSGSYSPKSTAPRSIPDDCLIAQCYYQLDNPAWRWVYGMLATYGLRPHEVFRLNFERLKRGELVLEVLENTKTGFRRVWPCYPEWFEEFRLAQVQLPRINTKRPNLAVGRACSQYLSAKLPFRPYDLRRAWAVRTLAFGLDLSLAAQQMGHSVQVHCTTYHRWISEQHHQAAFEALMLRADRPKAPILNH</sequence>
<evidence type="ECO:0000313" key="4">
    <source>
        <dbReference type="Proteomes" id="UP000261812"/>
    </source>
</evidence>
<feature type="domain" description="Tyr recombinase" evidence="2">
    <location>
        <begin position="187"/>
        <end position="351"/>
    </location>
</feature>
<dbReference type="GO" id="GO:0003677">
    <property type="term" value="F:DNA binding"/>
    <property type="evidence" value="ECO:0007669"/>
    <property type="project" value="InterPro"/>
</dbReference>
<keyword evidence="1" id="KW-0233">DNA recombination</keyword>
<proteinExistence type="predicted"/>
<dbReference type="GO" id="GO:0015074">
    <property type="term" value="P:DNA integration"/>
    <property type="evidence" value="ECO:0007669"/>
    <property type="project" value="InterPro"/>
</dbReference>
<dbReference type="AlphaFoldDB" id="A0A3B7MFE1"/>
<dbReference type="InterPro" id="IPR013762">
    <property type="entry name" value="Integrase-like_cat_sf"/>
</dbReference>
<accession>A0A3B7MFE1</accession>
<name>A0A3B7MFE1_9CYAN</name>
<dbReference type="KEGG" id="tsq:D3A95_08475"/>
<keyword evidence="4" id="KW-1185">Reference proteome</keyword>
<reference evidence="4" key="1">
    <citation type="submission" date="2018-09" db="EMBL/GenBank/DDBJ databases">
        <title>Complete genome sequence of thermophilic cyanobacteria strain Thermosynechococcus elongatus PKUAC-SCTE542.</title>
        <authorList>
            <person name="Liang Y."/>
            <person name="Tang J."/>
            <person name="Daroch M."/>
        </authorList>
    </citation>
    <scope>NUCLEOTIDE SEQUENCE [LARGE SCALE GENOMIC DNA]</scope>
    <source>
        <strain evidence="4">E542</strain>
    </source>
</reference>
<dbReference type="SUPFAM" id="SSF56349">
    <property type="entry name" value="DNA breaking-rejoining enzymes"/>
    <property type="match status" value="1"/>
</dbReference>
<dbReference type="Gene3D" id="1.10.443.10">
    <property type="entry name" value="Intergrase catalytic core"/>
    <property type="match status" value="1"/>
</dbReference>
<evidence type="ECO:0000313" key="3">
    <source>
        <dbReference type="EMBL" id="AXY68121.1"/>
    </source>
</evidence>